<evidence type="ECO:0000313" key="6">
    <source>
        <dbReference type="Proteomes" id="UP000809137"/>
    </source>
</evidence>
<proteinExistence type="predicted"/>
<dbReference type="SMART" id="SM00448">
    <property type="entry name" value="REC"/>
    <property type="match status" value="1"/>
</dbReference>
<dbReference type="SMART" id="SM00331">
    <property type="entry name" value="PP2C_SIG"/>
    <property type="match status" value="1"/>
</dbReference>
<sequence length="412" mass="45603">MQPVSAQSVLIVDDALTWRKLLAGLLRQWGYHVLEAEEGEQALALLRQHPVNLLISDWEMPVMDGLTLCRQVRQQFRQRYIYVILLTVRESTDDLRAGFAAGADDFLRKPVNRVELQARLHAGERILQLESTLESRNQSLQQALQQIETDLQAAAALQRSILPPHAIHHAGWFADWLFIPSAWVSGDIFHFFPLDGQALGFYSVDVSGHGVSAAMMSVAVARQFLHGRTVERFLYSGETITPPADVVAILNERFVAQSSDVTSYFTMVYGAIDRQSGAGRLCQAGHPPPLIVARDGTIRIVGEGGAPVGLLNDLSWEEVSFTLAPGERLCLYSDGITECENPQQEMFGMARLQALLAGQACQPAESLLQTLHQQLNRWRDLPADSTAPAGDDISLLVIEHLNPDEQESAHEV</sequence>
<feature type="domain" description="Response regulatory" evidence="4">
    <location>
        <begin position="8"/>
        <end position="124"/>
    </location>
</feature>
<dbReference type="SUPFAM" id="SSF52172">
    <property type="entry name" value="CheY-like"/>
    <property type="match status" value="1"/>
</dbReference>
<dbReference type="CDD" id="cd17574">
    <property type="entry name" value="REC_OmpR"/>
    <property type="match status" value="1"/>
</dbReference>
<dbReference type="InterPro" id="IPR001789">
    <property type="entry name" value="Sig_transdc_resp-reg_receiver"/>
</dbReference>
<keyword evidence="2" id="KW-0597">Phosphoprotein</keyword>
<dbReference type="InterPro" id="IPR011006">
    <property type="entry name" value="CheY-like_superfamily"/>
</dbReference>
<gene>
    <name evidence="5" type="ORF">JJB79_01810</name>
</gene>
<dbReference type="Pfam" id="PF00072">
    <property type="entry name" value="Response_reg"/>
    <property type="match status" value="1"/>
</dbReference>
<dbReference type="Proteomes" id="UP000809137">
    <property type="component" value="Unassembled WGS sequence"/>
</dbReference>
<evidence type="ECO:0000313" key="5">
    <source>
        <dbReference type="EMBL" id="MBM0746162.1"/>
    </source>
</evidence>
<keyword evidence="3" id="KW-0175">Coiled coil</keyword>
<dbReference type="SUPFAM" id="SSF81606">
    <property type="entry name" value="PP2C-like"/>
    <property type="match status" value="1"/>
</dbReference>
<evidence type="ECO:0000256" key="2">
    <source>
        <dbReference type="PROSITE-ProRule" id="PRU00169"/>
    </source>
</evidence>
<evidence type="ECO:0000256" key="3">
    <source>
        <dbReference type="SAM" id="Coils"/>
    </source>
</evidence>
<organism evidence="5 6">
    <name type="scientific">Pantoea eucrina</name>
    <dbReference type="NCBI Taxonomy" id="472693"/>
    <lineage>
        <taxon>Bacteria</taxon>
        <taxon>Pseudomonadati</taxon>
        <taxon>Pseudomonadota</taxon>
        <taxon>Gammaproteobacteria</taxon>
        <taxon>Enterobacterales</taxon>
        <taxon>Erwiniaceae</taxon>
        <taxon>Pantoea</taxon>
    </lineage>
</organism>
<protein>
    <submittedName>
        <fullName evidence="5">SpoIIE family protein phosphatase</fullName>
    </submittedName>
</protein>
<dbReference type="InterPro" id="IPR001932">
    <property type="entry name" value="PPM-type_phosphatase-like_dom"/>
</dbReference>
<keyword evidence="1" id="KW-0378">Hydrolase</keyword>
<dbReference type="Pfam" id="PF07228">
    <property type="entry name" value="SpoIIE"/>
    <property type="match status" value="1"/>
</dbReference>
<dbReference type="PANTHER" id="PTHR43156">
    <property type="entry name" value="STAGE II SPORULATION PROTEIN E-RELATED"/>
    <property type="match status" value="1"/>
</dbReference>
<dbReference type="InterPro" id="IPR036457">
    <property type="entry name" value="PPM-type-like_dom_sf"/>
</dbReference>
<evidence type="ECO:0000259" key="4">
    <source>
        <dbReference type="PROSITE" id="PS50110"/>
    </source>
</evidence>
<comment type="caution">
    <text evidence="5">The sequence shown here is derived from an EMBL/GenBank/DDBJ whole genome shotgun (WGS) entry which is preliminary data.</text>
</comment>
<dbReference type="RefSeq" id="WP_108569317.1">
    <property type="nucleotide sequence ID" value="NZ_CP189648.1"/>
</dbReference>
<dbReference type="InterPro" id="IPR052016">
    <property type="entry name" value="Bact_Sigma-Reg"/>
</dbReference>
<feature type="coiled-coil region" evidence="3">
    <location>
        <begin position="126"/>
        <end position="157"/>
    </location>
</feature>
<dbReference type="Gene3D" id="3.60.40.10">
    <property type="entry name" value="PPM-type phosphatase domain"/>
    <property type="match status" value="1"/>
</dbReference>
<keyword evidence="6" id="KW-1185">Reference proteome</keyword>
<accession>A0ABS1Z1M3</accession>
<dbReference type="EMBL" id="JAFCXS010000001">
    <property type="protein sequence ID" value="MBM0746162.1"/>
    <property type="molecule type" value="Genomic_DNA"/>
</dbReference>
<dbReference type="Gene3D" id="3.40.50.2300">
    <property type="match status" value="1"/>
</dbReference>
<reference evidence="5 6" key="1">
    <citation type="submission" date="2021-01" db="EMBL/GenBank/DDBJ databases">
        <title>Complete genome sequence of Pantoea eucrina OB49, a heavy metal tolerant bacterium with PGPR potential isolated from wheat in Algeria.</title>
        <authorList>
            <person name="Lekired A."/>
            <person name="Ouzari I.H."/>
        </authorList>
    </citation>
    <scope>NUCLEOTIDE SEQUENCE [LARGE SCALE GENOMIC DNA]</scope>
    <source>
        <strain evidence="5 6">OB49</strain>
    </source>
</reference>
<feature type="modified residue" description="4-aspartylphosphate" evidence="2">
    <location>
        <position position="57"/>
    </location>
</feature>
<name>A0ABS1Z1M3_9GAMM</name>
<dbReference type="PANTHER" id="PTHR43156:SF2">
    <property type="entry name" value="STAGE II SPORULATION PROTEIN E"/>
    <property type="match status" value="1"/>
</dbReference>
<evidence type="ECO:0000256" key="1">
    <source>
        <dbReference type="ARBA" id="ARBA00022801"/>
    </source>
</evidence>
<dbReference type="PROSITE" id="PS50110">
    <property type="entry name" value="RESPONSE_REGULATORY"/>
    <property type="match status" value="1"/>
</dbReference>